<keyword evidence="2" id="KW-1133">Transmembrane helix</keyword>
<reference evidence="3" key="1">
    <citation type="journal article" date="2020" name="Nature">
        <title>Giant virus diversity and host interactions through global metagenomics.</title>
        <authorList>
            <person name="Schulz F."/>
            <person name="Roux S."/>
            <person name="Paez-Espino D."/>
            <person name="Jungbluth S."/>
            <person name="Walsh D.A."/>
            <person name="Denef V.J."/>
            <person name="McMahon K.D."/>
            <person name="Konstantinidis K.T."/>
            <person name="Eloe-Fadrosh E.A."/>
            <person name="Kyrpides N.C."/>
            <person name="Woyke T."/>
        </authorList>
    </citation>
    <scope>NUCLEOTIDE SEQUENCE</scope>
    <source>
        <strain evidence="3">GVMAG-M-3300023184-135</strain>
    </source>
</reference>
<keyword evidence="2" id="KW-0812">Transmembrane</keyword>
<accession>A0A6C0HKZ8</accession>
<keyword evidence="2" id="KW-0472">Membrane</keyword>
<evidence type="ECO:0000256" key="1">
    <source>
        <dbReference type="SAM" id="MobiDB-lite"/>
    </source>
</evidence>
<protein>
    <submittedName>
        <fullName evidence="3">Uncharacterized protein</fullName>
    </submittedName>
</protein>
<name>A0A6C0HKZ8_9ZZZZ</name>
<organism evidence="3">
    <name type="scientific">viral metagenome</name>
    <dbReference type="NCBI Taxonomy" id="1070528"/>
    <lineage>
        <taxon>unclassified sequences</taxon>
        <taxon>metagenomes</taxon>
        <taxon>organismal metagenomes</taxon>
    </lineage>
</organism>
<feature type="region of interest" description="Disordered" evidence="1">
    <location>
        <begin position="117"/>
        <end position="153"/>
    </location>
</feature>
<dbReference type="SUPFAM" id="SSF82866">
    <property type="entry name" value="Multidrug efflux transporter AcrB transmembrane domain"/>
    <property type="match status" value="1"/>
</dbReference>
<dbReference type="AlphaFoldDB" id="A0A6C0HKZ8"/>
<dbReference type="EMBL" id="MN739978">
    <property type="protein sequence ID" value="QHT81159.1"/>
    <property type="molecule type" value="Genomic_DNA"/>
</dbReference>
<feature type="transmembrane region" description="Helical" evidence="2">
    <location>
        <begin position="12"/>
        <end position="35"/>
    </location>
</feature>
<proteinExistence type="predicted"/>
<evidence type="ECO:0000313" key="3">
    <source>
        <dbReference type="EMBL" id="QHT81159.1"/>
    </source>
</evidence>
<evidence type="ECO:0000256" key="2">
    <source>
        <dbReference type="SAM" id="Phobius"/>
    </source>
</evidence>
<sequence length="153" mass="15878">MVHLSKNVQYGIAGALAVYIVFFTRPAPAAVVSMLSNPLAQLAVLGAIVYVGATVSLLVALVAAVAVVLSIPGREFMKNKDKKSKKTDGKEGMDTKDAVKSALDMPAVTKALEVVDKKVEDKRSSGEPTPAADVLEKADSKGSEGFTSGGAPF</sequence>
<feature type="transmembrane region" description="Helical" evidence="2">
    <location>
        <begin position="47"/>
        <end position="71"/>
    </location>
</feature>